<sequence length="77" mass="8066">MTAHITPREREATKAAAVVAFIVSSVILAAWLATVILHITGQPVIPAPAHGPFPLGAAATIAACFGWARHTTRKKGR</sequence>
<organism evidence="2 3">
    <name type="scientific">Leucobacter aridicollis</name>
    <dbReference type="NCBI Taxonomy" id="283878"/>
    <lineage>
        <taxon>Bacteria</taxon>
        <taxon>Bacillati</taxon>
        <taxon>Actinomycetota</taxon>
        <taxon>Actinomycetes</taxon>
        <taxon>Micrococcales</taxon>
        <taxon>Microbacteriaceae</taxon>
        <taxon>Leucobacter</taxon>
    </lineage>
</organism>
<keyword evidence="1" id="KW-1133">Transmembrane helix</keyword>
<evidence type="ECO:0000313" key="3">
    <source>
        <dbReference type="Proteomes" id="UP000586095"/>
    </source>
</evidence>
<keyword evidence="1" id="KW-0472">Membrane</keyword>
<protein>
    <submittedName>
        <fullName evidence="2">Uncharacterized protein</fullName>
    </submittedName>
</protein>
<dbReference type="Proteomes" id="UP000586095">
    <property type="component" value="Unassembled WGS sequence"/>
</dbReference>
<evidence type="ECO:0000256" key="1">
    <source>
        <dbReference type="SAM" id="Phobius"/>
    </source>
</evidence>
<keyword evidence="3" id="KW-1185">Reference proteome</keyword>
<dbReference type="AlphaFoldDB" id="A0A852R0H8"/>
<reference evidence="2 3" key="1">
    <citation type="submission" date="2020-07" db="EMBL/GenBank/DDBJ databases">
        <title>Sequencing the genomes of 1000 actinobacteria strains.</title>
        <authorList>
            <person name="Klenk H.-P."/>
        </authorList>
    </citation>
    <scope>NUCLEOTIDE SEQUENCE [LARGE SCALE GENOMIC DNA]</scope>
    <source>
        <strain evidence="2 3">DSM 17380</strain>
    </source>
</reference>
<keyword evidence="1" id="KW-0812">Transmembrane</keyword>
<feature type="transmembrane region" description="Helical" evidence="1">
    <location>
        <begin position="51"/>
        <end position="68"/>
    </location>
</feature>
<comment type="caution">
    <text evidence="2">The sequence shown here is derived from an EMBL/GenBank/DDBJ whole genome shotgun (WGS) entry which is preliminary data.</text>
</comment>
<accession>A0A852R0H8</accession>
<dbReference type="EMBL" id="JACCBD010000001">
    <property type="protein sequence ID" value="NYD26047.1"/>
    <property type="molecule type" value="Genomic_DNA"/>
</dbReference>
<proteinExistence type="predicted"/>
<gene>
    <name evidence="2" type="ORF">BJ960_000850</name>
</gene>
<evidence type="ECO:0000313" key="2">
    <source>
        <dbReference type="EMBL" id="NYD26047.1"/>
    </source>
</evidence>
<name>A0A852R0H8_9MICO</name>
<feature type="transmembrane region" description="Helical" evidence="1">
    <location>
        <begin position="15"/>
        <end position="39"/>
    </location>
</feature>